<keyword evidence="2" id="KW-0472">Membrane</keyword>
<feature type="domain" description="TNFR-Cys" evidence="4">
    <location>
        <begin position="31"/>
        <end position="71"/>
    </location>
</feature>
<evidence type="ECO:0000313" key="5">
    <source>
        <dbReference type="EMBL" id="CAF4854826.1"/>
    </source>
</evidence>
<keyword evidence="2" id="KW-0812">Transmembrane</keyword>
<evidence type="ECO:0000256" key="3">
    <source>
        <dbReference type="SAM" id="SignalP"/>
    </source>
</evidence>
<keyword evidence="6" id="KW-1185">Reference proteome</keyword>
<dbReference type="Gene3D" id="2.10.50.10">
    <property type="entry name" value="Tumor Necrosis Factor Receptor, subunit A, domain 2"/>
    <property type="match status" value="1"/>
</dbReference>
<comment type="caution">
    <text evidence="5">The sequence shown here is derived from an EMBL/GenBank/DDBJ whole genome shotgun (WGS) entry which is preliminary data.</text>
</comment>
<evidence type="ECO:0000313" key="6">
    <source>
        <dbReference type="Proteomes" id="UP000663880"/>
    </source>
</evidence>
<feature type="transmembrane region" description="Helical" evidence="2">
    <location>
        <begin position="124"/>
        <end position="144"/>
    </location>
</feature>
<comment type="caution">
    <text evidence="1">Lacks conserved residue(s) required for the propagation of feature annotation.</text>
</comment>
<gene>
    <name evidence="5" type="ORF">PMACD_LOCUS7388</name>
</gene>
<proteinExistence type="predicted"/>
<protein>
    <recommendedName>
        <fullName evidence="4">TNFR-Cys domain-containing protein</fullName>
    </recommendedName>
</protein>
<name>A0A821SDU3_9NEOP</name>
<evidence type="ECO:0000256" key="1">
    <source>
        <dbReference type="PROSITE-ProRule" id="PRU00206"/>
    </source>
</evidence>
<dbReference type="Pfam" id="PF00020">
    <property type="entry name" value="TNFR_c6"/>
    <property type="match status" value="1"/>
</dbReference>
<organism evidence="5 6">
    <name type="scientific">Pieris macdunnoughi</name>
    <dbReference type="NCBI Taxonomy" id="345717"/>
    <lineage>
        <taxon>Eukaryota</taxon>
        <taxon>Metazoa</taxon>
        <taxon>Ecdysozoa</taxon>
        <taxon>Arthropoda</taxon>
        <taxon>Hexapoda</taxon>
        <taxon>Insecta</taxon>
        <taxon>Pterygota</taxon>
        <taxon>Neoptera</taxon>
        <taxon>Endopterygota</taxon>
        <taxon>Lepidoptera</taxon>
        <taxon>Glossata</taxon>
        <taxon>Ditrysia</taxon>
        <taxon>Papilionoidea</taxon>
        <taxon>Pieridae</taxon>
        <taxon>Pierinae</taxon>
        <taxon>Pieris</taxon>
    </lineage>
</organism>
<feature type="chain" id="PRO_5032405717" description="TNFR-Cys domain-containing protein" evidence="3">
    <location>
        <begin position="29"/>
        <end position="264"/>
    </location>
</feature>
<feature type="signal peptide" evidence="3">
    <location>
        <begin position="1"/>
        <end position="28"/>
    </location>
</feature>
<dbReference type="InterPro" id="IPR001368">
    <property type="entry name" value="TNFR/NGFR_Cys_rich_reg"/>
</dbReference>
<reference evidence="5" key="1">
    <citation type="submission" date="2021-02" db="EMBL/GenBank/DDBJ databases">
        <authorList>
            <person name="Steward A R."/>
        </authorList>
    </citation>
    <scope>NUCLEOTIDE SEQUENCE</scope>
</reference>
<dbReference type="PROSITE" id="PS50050">
    <property type="entry name" value="TNFR_NGFR_2"/>
    <property type="match status" value="1"/>
</dbReference>
<feature type="repeat" description="TNFR-Cys" evidence="1">
    <location>
        <begin position="31"/>
        <end position="71"/>
    </location>
</feature>
<keyword evidence="2" id="KW-1133">Transmembrane helix</keyword>
<dbReference type="Proteomes" id="UP000663880">
    <property type="component" value="Unassembled WGS sequence"/>
</dbReference>
<evidence type="ECO:0000259" key="4">
    <source>
        <dbReference type="PROSITE" id="PS50050"/>
    </source>
</evidence>
<evidence type="ECO:0000256" key="2">
    <source>
        <dbReference type="SAM" id="Phobius"/>
    </source>
</evidence>
<sequence length="264" mass="29527">MNLSIKVMRGGISICLLISTLSLAPALGSRACERGRTWWHRENGICMPCTRCDPRRLAVKYPCEVHRDTICQPLYEVRIFPFNTPRKEDSNASDTSDYEYYEYADYGEVTESDDIVWDVQTSTLTLAVSGCVVFFVVVLTLSFYHARQWRALKQALKSDVHDLSAKLKLMESGGETRAEPIVPSDHIYCNIHMGKDALLVAFFNNESGVCVAYISHYPCLRHALAPVCLKHVGSVSRGRPRGLVPSCSVHLLQASPSNRALCLL</sequence>
<dbReference type="EMBL" id="CAJOBZ010000017">
    <property type="protein sequence ID" value="CAF4854826.1"/>
    <property type="molecule type" value="Genomic_DNA"/>
</dbReference>
<keyword evidence="3" id="KW-0732">Signal</keyword>
<dbReference type="AlphaFoldDB" id="A0A821SDU3"/>
<dbReference type="OrthoDB" id="6126731at2759"/>
<accession>A0A821SDU3</accession>